<dbReference type="Gene3D" id="1.10.3210.10">
    <property type="entry name" value="Hypothetical protein af1432"/>
    <property type="match status" value="1"/>
</dbReference>
<reference evidence="1 2" key="1">
    <citation type="journal article" date="2016" name="Nat. Commun.">
        <title>Thousands of microbial genomes shed light on interconnected biogeochemical processes in an aquifer system.</title>
        <authorList>
            <person name="Anantharaman K."/>
            <person name="Brown C.T."/>
            <person name="Hug L.A."/>
            <person name="Sharon I."/>
            <person name="Castelle C.J."/>
            <person name="Probst A.J."/>
            <person name="Thomas B.C."/>
            <person name="Singh A."/>
            <person name="Wilkins M.J."/>
            <person name="Karaoz U."/>
            <person name="Brodie E.L."/>
            <person name="Williams K.H."/>
            <person name="Hubbard S.S."/>
            <person name="Banfield J.F."/>
        </authorList>
    </citation>
    <scope>NUCLEOTIDE SEQUENCE [LARGE SCALE GENOMIC DNA]</scope>
</reference>
<dbReference type="SUPFAM" id="SSF109604">
    <property type="entry name" value="HD-domain/PDEase-like"/>
    <property type="match status" value="1"/>
</dbReference>
<dbReference type="PANTHER" id="PTHR43061:SF1">
    <property type="entry name" value="GTP DIPHOSPHOKINASE RSH1, CHLOROPLASTIC-RELATED"/>
    <property type="match status" value="1"/>
</dbReference>
<protein>
    <recommendedName>
        <fullName evidence="3">HD/PDEase domain-containing protein</fullName>
    </recommendedName>
</protein>
<dbReference type="Pfam" id="PF13328">
    <property type="entry name" value="HD_4"/>
    <property type="match status" value="1"/>
</dbReference>
<dbReference type="STRING" id="1798384.A3D03_02980"/>
<sequence length="808" mass="93026">MAFREYLHDLTRNVPQQNWSAELYNNLVGIRGFSQNLQPQSADLLQTIHFDTALSYGFDLSRPGNYSPVEVKFSEIPEKDKETKDLMSSLYDSCSKYMTYKELEKIDIAMALMHYGHWGQTRADGQTPYANHLLHVALPLAGKDLQCDWETISAALCHDLLEDSTVNGYPVTRYYLSKMLSKDVARTVESLSKVRFGKGDRPEEVDDVTRAVLFESLEKNPRASLIKIYDRLHNMKTIGQMLPAKQKEKATETLRYYVPLARFLGLFEEARALATLSLKVIDPVYSQKLESILDTFTREIKEMEIEDRIRKQLAEILNLPEDKIQIIIPDIYTLYQRVHKKEDLSAEDCFLSVDIEMKGAKMDQKNFEKYAWVKKAWQHRITLALSGQFDSIGSLDLPEVKRKMAEKTLQSMEFHLQALPEEETSPSLILKINIYPPGRGKLMQIPITHLYYKQLKAILPEEIHSPDNELNTRHKLGQQKWEMIRKRVTQVTGLAGGDLGRKFLDFILPGKLELYFLDGDKKIPWWIEAGSTVLDLACDRFPYQTEEENVPLWQGSLFFIVNDNAVGPDYVLSVGDTVSLVFESGPSIQPYWIRCLKTSGDEFKEQIRRHFRDILAGPKKSETQKKTRESLIFEAKRILESLMDQKPIVDLRQVFDVVDPDELLFQIALDELDAEKVSQYAEKLLTYQLENVVSLDFKFTNNEQGIESTITDLLSEKYNIDIRYSEGMAGVTPGDSPIIHIAFDISQVKGFTAEVDYVAVRVLVKNIHQELMEKFSKKLVSTTFNFRPHENNLTGIFRKKKVIFEYSP</sequence>
<organism evidence="1 2">
    <name type="scientific">Candidatus Gottesmanbacteria bacterium RIFCSPHIGHO2_02_FULL_40_13</name>
    <dbReference type="NCBI Taxonomy" id="1798384"/>
    <lineage>
        <taxon>Bacteria</taxon>
        <taxon>Candidatus Gottesmaniibacteriota</taxon>
    </lineage>
</organism>
<dbReference type="AlphaFoldDB" id="A0A1F6A9R7"/>
<evidence type="ECO:0000313" key="2">
    <source>
        <dbReference type="Proteomes" id="UP000177092"/>
    </source>
</evidence>
<evidence type="ECO:0008006" key="3">
    <source>
        <dbReference type="Google" id="ProtNLM"/>
    </source>
</evidence>
<evidence type="ECO:0000313" key="1">
    <source>
        <dbReference type="EMBL" id="OGG21448.1"/>
    </source>
</evidence>
<accession>A0A1F6A9R7</accession>
<comment type="caution">
    <text evidence="1">The sequence shown here is derived from an EMBL/GenBank/DDBJ whole genome shotgun (WGS) entry which is preliminary data.</text>
</comment>
<proteinExistence type="predicted"/>
<dbReference type="EMBL" id="MFJN01000022">
    <property type="protein sequence ID" value="OGG21448.1"/>
    <property type="molecule type" value="Genomic_DNA"/>
</dbReference>
<name>A0A1F6A9R7_9BACT</name>
<dbReference type="PANTHER" id="PTHR43061">
    <property type="entry name" value="GTP DIPHOSPHOKINASE RSH1, CHLOROPLASTIC-RELATED"/>
    <property type="match status" value="1"/>
</dbReference>
<gene>
    <name evidence="1" type="ORF">A3D03_02980</name>
</gene>
<dbReference type="Proteomes" id="UP000177092">
    <property type="component" value="Unassembled WGS sequence"/>
</dbReference>